<accession>A0A7C9HFY7</accession>
<sequence>MRRANSMTRRLLAIGAVGAMTVGLAACSGGGGGSDENTVVWSTWGTPEELTRFEEFNEEFMERHPDITVELQPVASYGDYHSKLLAQLTSGTAPDVFYIGDDKIGQFVDADVLLPLTGLMESDVSETHPDDFFPGLFGAAETDGEIYAAPNDSNPDVLWYDTQALEAAGITEDPATLAENGEWTTEKYLEMNDALAEAGLVGSMFWNYWATHYSWISAQGGTAYDESGAFVGNDDAATVDAVETLGDYFQDGTFVVADTMPEGAGADSVFVTHKAGFFAQGRYTIGTVSSAGEQDSYDIVRWPTPDGQAAPTGVATSYLAINGKTDATDAAFTFWTEFLSAEGQVFRLSGGGNAVPSIAGADEVVLEDGYPAHAQTFLDMRDIGFEDYAPEARVPGLSTDISDLFLKLYEGKSDAQSTLDEVAGLVAEKTAE</sequence>
<feature type="signal peptide" evidence="1">
    <location>
        <begin position="1"/>
        <end position="25"/>
    </location>
</feature>
<feature type="chain" id="PRO_5028797976" evidence="1">
    <location>
        <begin position="26"/>
        <end position="432"/>
    </location>
</feature>
<evidence type="ECO:0000313" key="2">
    <source>
        <dbReference type="EMBL" id="MUN05847.1"/>
    </source>
</evidence>
<reference evidence="2 3" key="1">
    <citation type="submission" date="2019-11" db="EMBL/GenBank/DDBJ databases">
        <title>Agromyces kandeliae sp. nov., isolated from mangrove soil.</title>
        <authorList>
            <person name="Wang R."/>
        </authorList>
    </citation>
    <scope>NUCLEOTIDE SEQUENCE [LARGE SCALE GENOMIC DNA]</scope>
    <source>
        <strain evidence="2 3">JCM 11431</strain>
    </source>
</reference>
<dbReference type="Proteomes" id="UP000480122">
    <property type="component" value="Unassembled WGS sequence"/>
</dbReference>
<evidence type="ECO:0000313" key="3">
    <source>
        <dbReference type="Proteomes" id="UP000480122"/>
    </source>
</evidence>
<comment type="caution">
    <text evidence="2">The sequence shown here is derived from an EMBL/GenBank/DDBJ whole genome shotgun (WGS) entry which is preliminary data.</text>
</comment>
<dbReference type="Pfam" id="PF01547">
    <property type="entry name" value="SBP_bac_1"/>
    <property type="match status" value="1"/>
</dbReference>
<dbReference type="InterPro" id="IPR050490">
    <property type="entry name" value="Bact_solute-bd_prot1"/>
</dbReference>
<dbReference type="EMBL" id="WODA01000002">
    <property type="protein sequence ID" value="MUN05847.1"/>
    <property type="molecule type" value="Genomic_DNA"/>
</dbReference>
<keyword evidence="1" id="KW-0732">Signal</keyword>
<evidence type="ECO:0000256" key="1">
    <source>
        <dbReference type="SAM" id="SignalP"/>
    </source>
</evidence>
<keyword evidence="3" id="KW-1185">Reference proteome</keyword>
<dbReference type="PANTHER" id="PTHR43649:SF12">
    <property type="entry name" value="DIACETYLCHITOBIOSE BINDING PROTEIN DASA"/>
    <property type="match status" value="1"/>
</dbReference>
<dbReference type="AlphaFoldDB" id="A0A7C9HFY7"/>
<name>A0A7C9HFY7_9MICO</name>
<dbReference type="PANTHER" id="PTHR43649">
    <property type="entry name" value="ARABINOSE-BINDING PROTEIN-RELATED"/>
    <property type="match status" value="1"/>
</dbReference>
<dbReference type="Gene3D" id="3.40.190.10">
    <property type="entry name" value="Periplasmic binding protein-like II"/>
    <property type="match status" value="1"/>
</dbReference>
<dbReference type="InterPro" id="IPR006059">
    <property type="entry name" value="SBP"/>
</dbReference>
<dbReference type="SUPFAM" id="SSF53850">
    <property type="entry name" value="Periplasmic binding protein-like II"/>
    <property type="match status" value="1"/>
</dbReference>
<proteinExistence type="predicted"/>
<protein>
    <submittedName>
        <fullName evidence="2">Extracellular solute-binding protein</fullName>
    </submittedName>
</protein>
<organism evidence="2 3">
    <name type="scientific">Agromyces luteolus</name>
    <dbReference type="NCBI Taxonomy" id="88373"/>
    <lineage>
        <taxon>Bacteria</taxon>
        <taxon>Bacillati</taxon>
        <taxon>Actinomycetota</taxon>
        <taxon>Actinomycetes</taxon>
        <taxon>Micrococcales</taxon>
        <taxon>Microbacteriaceae</taxon>
        <taxon>Agromyces</taxon>
    </lineage>
</organism>
<gene>
    <name evidence="2" type="ORF">GLX25_01765</name>
</gene>
<dbReference type="OrthoDB" id="2531053at2"/>
<dbReference type="PROSITE" id="PS51257">
    <property type="entry name" value="PROKAR_LIPOPROTEIN"/>
    <property type="match status" value="1"/>
</dbReference>